<evidence type="ECO:0000313" key="3">
    <source>
        <dbReference type="Proteomes" id="UP000003806"/>
    </source>
</evidence>
<dbReference type="STRING" id="885272.JonanDRAFT_1529"/>
<keyword evidence="1" id="KW-0732">Signal</keyword>
<accession>H0UJC2</accession>
<dbReference type="HOGENOM" id="CLU_058596_1_0_0"/>
<dbReference type="Pfam" id="PF10670">
    <property type="entry name" value="DUF4198"/>
    <property type="match status" value="1"/>
</dbReference>
<dbReference type="RefSeq" id="WP_008519729.1">
    <property type="nucleotide sequence ID" value="NZ_CM001376.1"/>
</dbReference>
<evidence type="ECO:0000313" key="2">
    <source>
        <dbReference type="EMBL" id="EHM13889.1"/>
    </source>
</evidence>
<dbReference type="AlphaFoldDB" id="H0UJC2"/>
<feature type="signal peptide" evidence="1">
    <location>
        <begin position="1"/>
        <end position="22"/>
    </location>
</feature>
<proteinExistence type="predicted"/>
<reference evidence="2 3" key="1">
    <citation type="submission" date="2011-11" db="EMBL/GenBank/DDBJ databases">
        <title>The Noncontiguous Finished genome of Jonquetella anthropi DSM 22815.</title>
        <authorList>
            <consortium name="US DOE Joint Genome Institute (JGI-PGF)"/>
            <person name="Lucas S."/>
            <person name="Copeland A."/>
            <person name="Lapidus A."/>
            <person name="Glavina del Rio T."/>
            <person name="Dalin E."/>
            <person name="Tice H."/>
            <person name="Bruce D."/>
            <person name="Goodwin L."/>
            <person name="Pitluck S."/>
            <person name="Peters L."/>
            <person name="Mikhailova N."/>
            <person name="Held B."/>
            <person name="Kyrpides N."/>
            <person name="Mavromatis K."/>
            <person name="Ivanova N."/>
            <person name="Markowitz V."/>
            <person name="Cheng J.-F."/>
            <person name="Hugenholtz P."/>
            <person name="Woyke T."/>
            <person name="Wu D."/>
            <person name="Gronow S."/>
            <person name="Wellnitz S."/>
            <person name="Brambilla E."/>
            <person name="Klenk H.-P."/>
            <person name="Eisen J.A."/>
        </authorList>
    </citation>
    <scope>NUCLEOTIDE SEQUENCE [LARGE SCALE GENOMIC DNA]</scope>
    <source>
        <strain evidence="2 3">DSM 22815</strain>
    </source>
</reference>
<gene>
    <name evidence="2" type="ORF">JonanDRAFT_1529</name>
</gene>
<dbReference type="OrthoDB" id="9780723at2"/>
<keyword evidence="3" id="KW-1185">Reference proteome</keyword>
<evidence type="ECO:0000256" key="1">
    <source>
        <dbReference type="SAM" id="SignalP"/>
    </source>
</evidence>
<sequence>MKRFAGFAAAAALVLCAVPAMAHFQMIYTPTSVLEKGATIPVRLVFTHPFEAGHTMDMGVQEFFVVHKEKKTDLKGDLKPIKWTSLTNQGDAFAADAKCRSMGDYVFGLVPTPYYEPSEDLWMQQCTKMIVNVGGTPTDWDALVGLPVEILPLAKPYGLWKGNVFVGVVTADGKPVPNAEIEVEYLNHAPDLKKNCFVKKAAIEDAKEVFFTQTIKADANGTFVYALPKAGWWGFAALEAATVQVDGHDVEQDAVLWVEVTDLK</sequence>
<feature type="chain" id="PRO_5003540830" evidence="1">
    <location>
        <begin position="23"/>
        <end position="264"/>
    </location>
</feature>
<protein>
    <submittedName>
        <fullName evidence="2">ABC-type Co2+ transport system, periplasmic component</fullName>
    </submittedName>
</protein>
<dbReference type="EMBL" id="CM001376">
    <property type="protein sequence ID" value="EHM13889.1"/>
    <property type="molecule type" value="Genomic_DNA"/>
</dbReference>
<dbReference type="InterPro" id="IPR019613">
    <property type="entry name" value="DUF4198"/>
</dbReference>
<name>H0UJC2_9BACT</name>
<dbReference type="eggNOG" id="COG5266">
    <property type="taxonomic scope" value="Bacteria"/>
</dbReference>
<organism evidence="2 3">
    <name type="scientific">Jonquetella anthropi DSM 22815</name>
    <dbReference type="NCBI Taxonomy" id="885272"/>
    <lineage>
        <taxon>Bacteria</taxon>
        <taxon>Thermotogati</taxon>
        <taxon>Synergistota</taxon>
        <taxon>Synergistia</taxon>
        <taxon>Synergistales</taxon>
        <taxon>Dethiosulfovibrionaceae</taxon>
        <taxon>Jonquetella</taxon>
    </lineage>
</organism>
<dbReference type="Proteomes" id="UP000003806">
    <property type="component" value="Chromosome"/>
</dbReference>